<dbReference type="Proteomes" id="UP001596171">
    <property type="component" value="Unassembled WGS sequence"/>
</dbReference>
<dbReference type="SUPFAM" id="SSF51658">
    <property type="entry name" value="Xylose isomerase-like"/>
    <property type="match status" value="1"/>
</dbReference>
<protein>
    <submittedName>
        <fullName evidence="2">TIM barrel protein</fullName>
    </submittedName>
</protein>
<dbReference type="RefSeq" id="WP_171002298.1">
    <property type="nucleotide sequence ID" value="NZ_BJDI01000003.1"/>
</dbReference>
<sequence>MLTLPKRPGIVQLGLKASDEPAQLMDRLQYRPTTFEFFTSATDLEPDGVKRLKTAIEFVKTNITKDVVVHHPMSYHGVHLDQLLDPRRQPEAYQFLQSSTAQLLELVTAEDCRLLVHGGYGGSESSALVQEYTSLNEAREVVFARLDELVHQGNGHVMIENGITDSFMYGDPQLDELIIQHQLPLVCDLSHVFIGLHGDMALTMLSLKRLKPLIRHYHLVDSLGQKHDSLPLGAGLIDWQQVLPVLNPKASMIYEVPDAVDESCANMLASYHYLRNLEVKMLESRG</sequence>
<name>A0ABW1SJM4_9LACO</name>
<accession>A0ABW1SJM4</accession>
<feature type="domain" description="Xylose isomerase-like TIM barrel" evidence="1">
    <location>
        <begin position="35"/>
        <end position="250"/>
    </location>
</feature>
<proteinExistence type="predicted"/>
<evidence type="ECO:0000259" key="1">
    <source>
        <dbReference type="Pfam" id="PF01261"/>
    </source>
</evidence>
<evidence type="ECO:0000313" key="2">
    <source>
        <dbReference type="EMBL" id="MFC6201897.1"/>
    </source>
</evidence>
<comment type="caution">
    <text evidence="2">The sequence shown here is derived from an EMBL/GenBank/DDBJ whole genome shotgun (WGS) entry which is preliminary data.</text>
</comment>
<keyword evidence="3" id="KW-1185">Reference proteome</keyword>
<dbReference type="InterPro" id="IPR036237">
    <property type="entry name" value="Xyl_isomerase-like_sf"/>
</dbReference>
<dbReference type="Gene3D" id="3.20.20.150">
    <property type="entry name" value="Divalent-metal-dependent TIM barrel enzymes"/>
    <property type="match status" value="1"/>
</dbReference>
<reference evidence="3" key="1">
    <citation type="journal article" date="2019" name="Int. J. Syst. Evol. Microbiol.">
        <title>The Global Catalogue of Microorganisms (GCM) 10K type strain sequencing project: providing services to taxonomists for standard genome sequencing and annotation.</title>
        <authorList>
            <consortium name="The Broad Institute Genomics Platform"/>
            <consortium name="The Broad Institute Genome Sequencing Center for Infectious Disease"/>
            <person name="Wu L."/>
            <person name="Ma J."/>
        </authorList>
    </citation>
    <scope>NUCLEOTIDE SEQUENCE [LARGE SCALE GENOMIC DNA]</scope>
    <source>
        <strain evidence="3">CCM 8930</strain>
    </source>
</reference>
<gene>
    <name evidence="2" type="ORF">ACFP1L_08455</name>
</gene>
<evidence type="ECO:0000313" key="3">
    <source>
        <dbReference type="Proteomes" id="UP001596171"/>
    </source>
</evidence>
<dbReference type="Pfam" id="PF01261">
    <property type="entry name" value="AP_endonuc_2"/>
    <property type="match status" value="1"/>
</dbReference>
<organism evidence="2 3">
    <name type="scientific">Lactiplantibacillus nangangensis</name>
    <dbReference type="NCBI Taxonomy" id="2559917"/>
    <lineage>
        <taxon>Bacteria</taxon>
        <taxon>Bacillati</taxon>
        <taxon>Bacillota</taxon>
        <taxon>Bacilli</taxon>
        <taxon>Lactobacillales</taxon>
        <taxon>Lactobacillaceae</taxon>
        <taxon>Lactiplantibacillus</taxon>
    </lineage>
</organism>
<dbReference type="InterPro" id="IPR013022">
    <property type="entry name" value="Xyl_isomerase-like_TIM-brl"/>
</dbReference>
<dbReference type="EMBL" id="JBHSSE010000018">
    <property type="protein sequence ID" value="MFC6201897.1"/>
    <property type="molecule type" value="Genomic_DNA"/>
</dbReference>